<dbReference type="VEuPathDB" id="VectorBase:GMOY005388"/>
<evidence type="ECO:0000256" key="1">
    <source>
        <dbReference type="SAM" id="SignalP"/>
    </source>
</evidence>
<evidence type="ECO:0000313" key="3">
    <source>
        <dbReference type="Proteomes" id="UP000092444"/>
    </source>
</evidence>
<name>A0A1B0FNC5_GLOMM</name>
<accession>A0A1B0FNC5</accession>
<keyword evidence="1" id="KW-0732">Signal</keyword>
<dbReference type="EnsemblMetazoa" id="GMOY005388-RA">
    <property type="protein sequence ID" value="GMOY005388-PA"/>
    <property type="gene ID" value="GMOY005388"/>
</dbReference>
<organism evidence="2 3">
    <name type="scientific">Glossina morsitans morsitans</name>
    <name type="common">Savannah tsetse fly</name>
    <dbReference type="NCBI Taxonomy" id="37546"/>
    <lineage>
        <taxon>Eukaryota</taxon>
        <taxon>Metazoa</taxon>
        <taxon>Ecdysozoa</taxon>
        <taxon>Arthropoda</taxon>
        <taxon>Hexapoda</taxon>
        <taxon>Insecta</taxon>
        <taxon>Pterygota</taxon>
        <taxon>Neoptera</taxon>
        <taxon>Endopterygota</taxon>
        <taxon>Diptera</taxon>
        <taxon>Brachycera</taxon>
        <taxon>Muscomorpha</taxon>
        <taxon>Hippoboscoidea</taxon>
        <taxon>Glossinidae</taxon>
        <taxon>Glossina</taxon>
    </lineage>
</organism>
<protein>
    <submittedName>
        <fullName evidence="2">Uncharacterized protein</fullName>
    </submittedName>
</protein>
<feature type="signal peptide" evidence="1">
    <location>
        <begin position="1"/>
        <end position="25"/>
    </location>
</feature>
<keyword evidence="3" id="KW-1185">Reference proteome</keyword>
<dbReference type="AlphaFoldDB" id="A0A1B0FNC5"/>
<proteinExistence type="predicted"/>
<evidence type="ECO:0000313" key="2">
    <source>
        <dbReference type="EnsemblMetazoa" id="GMOY005388-PA"/>
    </source>
</evidence>
<dbReference type="Proteomes" id="UP000092444">
    <property type="component" value="Unassembled WGS sequence"/>
</dbReference>
<dbReference type="EMBL" id="CCAG010014737">
    <property type="status" value="NOT_ANNOTATED_CDS"/>
    <property type="molecule type" value="Genomic_DNA"/>
</dbReference>
<sequence>MLTSHSFSKNLSINFLLLFKAEVLSVSVVLSYEADNVIFAAPRFSTVFLLKK</sequence>
<reference evidence="2" key="1">
    <citation type="submission" date="2020-05" db="UniProtKB">
        <authorList>
            <consortium name="EnsemblMetazoa"/>
        </authorList>
    </citation>
    <scope>IDENTIFICATION</scope>
    <source>
        <strain evidence="2">Yale</strain>
    </source>
</reference>
<feature type="chain" id="PRO_5008407651" evidence="1">
    <location>
        <begin position="26"/>
        <end position="52"/>
    </location>
</feature>